<gene>
    <name evidence="1" type="ORF">GWK16_06715</name>
</gene>
<dbReference type="AlphaFoldDB" id="A0A848E8Z0"/>
<reference evidence="1 2" key="1">
    <citation type="submission" date="2020-03" db="EMBL/GenBank/DDBJ databases">
        <authorList>
            <person name="Sun Q."/>
        </authorList>
    </citation>
    <scope>NUCLEOTIDE SEQUENCE [LARGE SCALE GENOMIC DNA]</scope>
    <source>
        <strain evidence="1 2">JC162</strain>
    </source>
</reference>
<protein>
    <submittedName>
        <fullName evidence="1">DUF2125 domain-containing protein</fullName>
    </submittedName>
</protein>
<dbReference type="Pfam" id="PF09898">
    <property type="entry name" value="DUF2125"/>
    <property type="match status" value="1"/>
</dbReference>
<name>A0A848E8Z0_9PROT</name>
<sequence length="355" mass="37338">MTPAKPKPAPPRRRRRILSTLVVLLLLLAGAHGLAWWRVTGMMAAGFADWTALRRAEGWTVEHDPPRPAGWPLAAELVVPNLRVEARGRGFAEAVGHDSERLVLRVGPRRLDRLALRWEGQQVLRLGAVAVPVAARRLEAEVPLEPMPPLRPVEVLAEDLTAATPAGLLQARQARLLLSPAWSGAEPALLAELRADGVRMPAGAVAPAVAAALGQEVESVGIVAALTGPSPMPPSAQRARAWRDAGGQLDVRSMALRWGPVASEANVRLSLDAALQPQGSGQVRVIGAPAAIQALEGAGLLPRATARAAQGVVALLTRVPPGGGPPQVELPIALTEGRLSIARIVVATIPPLVWP</sequence>
<dbReference type="InterPro" id="IPR018666">
    <property type="entry name" value="DUF2125"/>
</dbReference>
<proteinExistence type="predicted"/>
<evidence type="ECO:0000313" key="1">
    <source>
        <dbReference type="EMBL" id="NMJ40924.1"/>
    </source>
</evidence>
<comment type="caution">
    <text evidence="1">The sequence shown here is derived from an EMBL/GenBank/DDBJ whole genome shotgun (WGS) entry which is preliminary data.</text>
</comment>
<dbReference type="Proteomes" id="UP000548582">
    <property type="component" value="Unassembled WGS sequence"/>
</dbReference>
<organism evidence="1 2">
    <name type="scientific">Neoroseomonas marina</name>
    <dbReference type="NCBI Taxonomy" id="1232220"/>
    <lineage>
        <taxon>Bacteria</taxon>
        <taxon>Pseudomonadati</taxon>
        <taxon>Pseudomonadota</taxon>
        <taxon>Alphaproteobacteria</taxon>
        <taxon>Acetobacterales</taxon>
        <taxon>Acetobacteraceae</taxon>
        <taxon>Neoroseomonas</taxon>
    </lineage>
</organism>
<dbReference type="RefSeq" id="WP_170053181.1">
    <property type="nucleotide sequence ID" value="NZ_JABBKX010000002.1"/>
</dbReference>
<keyword evidence="2" id="KW-1185">Reference proteome</keyword>
<dbReference type="EMBL" id="JABBKX010000002">
    <property type="protein sequence ID" value="NMJ40924.1"/>
    <property type="molecule type" value="Genomic_DNA"/>
</dbReference>
<evidence type="ECO:0000313" key="2">
    <source>
        <dbReference type="Proteomes" id="UP000548582"/>
    </source>
</evidence>
<accession>A0A848E8Z0</accession>